<dbReference type="PATRIC" id="fig|1641875.4.peg.2843"/>
<dbReference type="EMBL" id="LAXJ01000003">
    <property type="protein sequence ID" value="KRS13772.1"/>
    <property type="molecule type" value="Genomic_DNA"/>
</dbReference>
<dbReference type="Proteomes" id="UP000051295">
    <property type="component" value="Unassembled WGS sequence"/>
</dbReference>
<comment type="caution">
    <text evidence="1">The sequence shown here is derived from an EMBL/GenBank/DDBJ whole genome shotgun (WGS) entry which is preliminary data.</text>
</comment>
<dbReference type="SUPFAM" id="SSF160519">
    <property type="entry name" value="BB2672-like"/>
    <property type="match status" value="1"/>
</dbReference>
<keyword evidence="2" id="KW-1185">Reference proteome</keyword>
<dbReference type="Gene3D" id="3.30.1330.110">
    <property type="entry name" value="BB2672"/>
    <property type="match status" value="1"/>
</dbReference>
<accession>A0A0T5NY88</accession>
<proteinExistence type="predicted"/>
<dbReference type="InterPro" id="IPR009569">
    <property type="entry name" value="AA_synth_put"/>
</dbReference>
<dbReference type="InterPro" id="IPR035936">
    <property type="entry name" value="BB2672"/>
</dbReference>
<protein>
    <recommendedName>
        <fullName evidence="3">Peptide synthetase</fullName>
    </recommendedName>
</protein>
<dbReference type="RefSeq" id="WP_057790596.1">
    <property type="nucleotide sequence ID" value="NZ_LAXJ01000003.1"/>
</dbReference>
<dbReference type="AlphaFoldDB" id="A0A0T5NY88"/>
<dbReference type="OrthoDB" id="9803312at2"/>
<reference evidence="1 2" key="1">
    <citation type="submission" date="2015-04" db="EMBL/GenBank/DDBJ databases">
        <title>The draft genome sequence of Roseovarius sp.R12b.</title>
        <authorList>
            <person name="Li G."/>
            <person name="Lai Q."/>
            <person name="Shao Z."/>
            <person name="Yan P."/>
        </authorList>
    </citation>
    <scope>NUCLEOTIDE SEQUENCE [LARGE SCALE GENOMIC DNA]</scope>
    <source>
        <strain evidence="1 2">R12B</strain>
    </source>
</reference>
<dbReference type="Pfam" id="PF06684">
    <property type="entry name" value="AA_synth"/>
    <property type="match status" value="1"/>
</dbReference>
<sequence>MPDFTLRKTALFVEEIHHDGGPAVEKPRRRAAMAALVKNPFAGTYAEDLQSAMDDLKPLGLMMTDRLIEAMGGLDGIDGYGKAAMAGEAGELEHTALWHVPGGYAMRARLGEAKAIVPSSMKQGGPGTRIDVPLGHINAAYVRSHFDGMEVGLPDGPRADELLFVLAMSRGGRIHDRMGGLTVDEVKGEDGLR</sequence>
<gene>
    <name evidence="1" type="ORF">XM53_04160</name>
</gene>
<evidence type="ECO:0000313" key="1">
    <source>
        <dbReference type="EMBL" id="KRS13772.1"/>
    </source>
</evidence>
<evidence type="ECO:0008006" key="3">
    <source>
        <dbReference type="Google" id="ProtNLM"/>
    </source>
</evidence>
<organism evidence="1 2">
    <name type="scientific">Roseovarius atlanticus</name>
    <dbReference type="NCBI Taxonomy" id="1641875"/>
    <lineage>
        <taxon>Bacteria</taxon>
        <taxon>Pseudomonadati</taxon>
        <taxon>Pseudomonadota</taxon>
        <taxon>Alphaproteobacteria</taxon>
        <taxon>Rhodobacterales</taxon>
        <taxon>Roseobacteraceae</taxon>
        <taxon>Roseovarius</taxon>
    </lineage>
</organism>
<dbReference type="STRING" id="1641875.XM53_04160"/>
<evidence type="ECO:0000313" key="2">
    <source>
        <dbReference type="Proteomes" id="UP000051295"/>
    </source>
</evidence>
<name>A0A0T5NY88_9RHOB</name>